<proteinExistence type="predicted"/>
<name>A0A085MNG6_9BILA</name>
<keyword evidence="3" id="KW-1185">Reference proteome</keyword>
<reference evidence="1 3" key="1">
    <citation type="journal article" date="2014" name="Nat. Genet.">
        <title>Genome and transcriptome of the porcine whipworm Trichuris suis.</title>
        <authorList>
            <person name="Jex A.R."/>
            <person name="Nejsum P."/>
            <person name="Schwarz E.M."/>
            <person name="Hu L."/>
            <person name="Young N.D."/>
            <person name="Hall R.S."/>
            <person name="Korhonen P.K."/>
            <person name="Liao S."/>
            <person name="Thamsborg S."/>
            <person name="Xia J."/>
            <person name="Xu P."/>
            <person name="Wang S."/>
            <person name="Scheerlinck J.P."/>
            <person name="Hofmann A."/>
            <person name="Sternberg P.W."/>
            <person name="Wang J."/>
            <person name="Gasser R.B."/>
        </authorList>
    </citation>
    <scope>NUCLEOTIDE SEQUENCE [LARGE SCALE GENOMIC DNA]</scope>
    <source>
        <strain evidence="2">DCEP-RM93F</strain>
        <strain evidence="1">DCEP-RM93M</strain>
    </source>
</reference>
<dbReference type="EMBL" id="KL363183">
    <property type="protein sequence ID" value="KFD58762.1"/>
    <property type="molecule type" value="Genomic_DNA"/>
</dbReference>
<dbReference type="Proteomes" id="UP000030758">
    <property type="component" value="Unassembled WGS sequence"/>
</dbReference>
<gene>
    <name evidence="1" type="ORF">M513_00455</name>
    <name evidence="2" type="ORF">M514_00455</name>
</gene>
<organism evidence="1 3">
    <name type="scientific">Trichuris suis</name>
    <name type="common">pig whipworm</name>
    <dbReference type="NCBI Taxonomy" id="68888"/>
    <lineage>
        <taxon>Eukaryota</taxon>
        <taxon>Metazoa</taxon>
        <taxon>Ecdysozoa</taxon>
        <taxon>Nematoda</taxon>
        <taxon>Enoplea</taxon>
        <taxon>Dorylaimia</taxon>
        <taxon>Trichinellida</taxon>
        <taxon>Trichuridae</taxon>
        <taxon>Trichuris</taxon>
    </lineage>
</organism>
<dbReference type="EMBL" id="KL367479">
    <property type="protein sequence ID" value="KFD72041.1"/>
    <property type="molecule type" value="Genomic_DNA"/>
</dbReference>
<protein>
    <submittedName>
        <fullName evidence="1">Uncharacterized protein</fullName>
    </submittedName>
</protein>
<accession>A0A085MNG6</accession>
<evidence type="ECO:0000313" key="2">
    <source>
        <dbReference type="EMBL" id="KFD72041.1"/>
    </source>
</evidence>
<evidence type="ECO:0000313" key="3">
    <source>
        <dbReference type="Proteomes" id="UP000030764"/>
    </source>
</evidence>
<dbReference type="AlphaFoldDB" id="A0A085MNG6"/>
<sequence length="76" mass="8547">MFIGSKIWDVVIGVNLTSSLAATEEARRLIDLQRSAKHQCMQRQTNKKDETGPVPLALLWNWSKKVWPSAGQVPQS</sequence>
<evidence type="ECO:0000313" key="1">
    <source>
        <dbReference type="EMBL" id="KFD58762.1"/>
    </source>
</evidence>
<dbReference type="Proteomes" id="UP000030764">
    <property type="component" value="Unassembled WGS sequence"/>
</dbReference>